<feature type="region of interest" description="Disordered" evidence="1">
    <location>
        <begin position="41"/>
        <end position="167"/>
    </location>
</feature>
<accession>A0AAN8BUH7</accession>
<organism evidence="2 3">
    <name type="scientific">Champsocephalus esox</name>
    <name type="common">pike icefish</name>
    <dbReference type="NCBI Taxonomy" id="159716"/>
    <lineage>
        <taxon>Eukaryota</taxon>
        <taxon>Metazoa</taxon>
        <taxon>Chordata</taxon>
        <taxon>Craniata</taxon>
        <taxon>Vertebrata</taxon>
        <taxon>Euteleostomi</taxon>
        <taxon>Actinopterygii</taxon>
        <taxon>Neopterygii</taxon>
        <taxon>Teleostei</taxon>
        <taxon>Neoteleostei</taxon>
        <taxon>Acanthomorphata</taxon>
        <taxon>Eupercaria</taxon>
        <taxon>Perciformes</taxon>
        <taxon>Notothenioidei</taxon>
        <taxon>Channichthyidae</taxon>
        <taxon>Champsocephalus</taxon>
    </lineage>
</organism>
<proteinExistence type="predicted"/>
<evidence type="ECO:0000313" key="2">
    <source>
        <dbReference type="EMBL" id="KAK5891632.1"/>
    </source>
</evidence>
<feature type="compositionally biased region" description="Low complexity" evidence="1">
    <location>
        <begin position="133"/>
        <end position="149"/>
    </location>
</feature>
<dbReference type="EMBL" id="JAULUE010002055">
    <property type="protein sequence ID" value="KAK5891632.1"/>
    <property type="molecule type" value="Genomic_DNA"/>
</dbReference>
<dbReference type="AlphaFoldDB" id="A0AAN8BUH7"/>
<protein>
    <submittedName>
        <fullName evidence="2">Uncharacterized protein</fullName>
    </submittedName>
</protein>
<gene>
    <name evidence="2" type="ORF">CesoFtcFv8_012090</name>
</gene>
<feature type="compositionally biased region" description="Polar residues" evidence="1">
    <location>
        <begin position="45"/>
        <end position="61"/>
    </location>
</feature>
<comment type="caution">
    <text evidence="2">The sequence shown here is derived from an EMBL/GenBank/DDBJ whole genome shotgun (WGS) entry which is preliminary data.</text>
</comment>
<keyword evidence="3" id="KW-1185">Reference proteome</keyword>
<name>A0AAN8BUH7_9TELE</name>
<evidence type="ECO:0000256" key="1">
    <source>
        <dbReference type="SAM" id="MobiDB-lite"/>
    </source>
</evidence>
<evidence type="ECO:0000313" key="3">
    <source>
        <dbReference type="Proteomes" id="UP001335648"/>
    </source>
</evidence>
<dbReference type="Proteomes" id="UP001335648">
    <property type="component" value="Unassembled WGS sequence"/>
</dbReference>
<sequence length="167" mass="17802">MEEAPFLCSSASCHILFCHPPFLFPFFCHCIRDTQAATASPAPEQASSYTSTNQSSKPFTKQSQAFRAQQQQSTPESQPTAHRAATAAAAKATKPPGNLAQAKYPFCHPREDRGGPFPCLLASRGTTSREAPAESTAKPKPAAPTGTPKHQLVHSKEAASPSSHQAE</sequence>
<reference evidence="2 3" key="1">
    <citation type="journal article" date="2023" name="Mol. Biol. Evol.">
        <title>Genomics of Secondarily Temperate Adaptation in the Only Non-Antarctic Icefish.</title>
        <authorList>
            <person name="Rivera-Colon A.G."/>
            <person name="Rayamajhi N."/>
            <person name="Minhas B.F."/>
            <person name="Madrigal G."/>
            <person name="Bilyk K.T."/>
            <person name="Yoon V."/>
            <person name="Hune M."/>
            <person name="Gregory S."/>
            <person name="Cheng C.H.C."/>
            <person name="Catchen J.M."/>
        </authorList>
    </citation>
    <scope>NUCLEOTIDE SEQUENCE [LARGE SCALE GENOMIC DNA]</scope>
    <source>
        <strain evidence="2">JC2023a</strain>
    </source>
</reference>
<feature type="compositionally biased region" description="Low complexity" evidence="1">
    <location>
        <begin position="62"/>
        <end position="94"/>
    </location>
</feature>